<dbReference type="STRING" id="685588.A0A067SHC4"/>
<organism evidence="2 3">
    <name type="scientific">Galerina marginata (strain CBS 339.88)</name>
    <dbReference type="NCBI Taxonomy" id="685588"/>
    <lineage>
        <taxon>Eukaryota</taxon>
        <taxon>Fungi</taxon>
        <taxon>Dikarya</taxon>
        <taxon>Basidiomycota</taxon>
        <taxon>Agaricomycotina</taxon>
        <taxon>Agaricomycetes</taxon>
        <taxon>Agaricomycetidae</taxon>
        <taxon>Agaricales</taxon>
        <taxon>Agaricineae</taxon>
        <taxon>Strophariaceae</taxon>
        <taxon>Galerina</taxon>
    </lineage>
</organism>
<dbReference type="Proteomes" id="UP000027222">
    <property type="component" value="Unassembled WGS sequence"/>
</dbReference>
<keyword evidence="3" id="KW-1185">Reference proteome</keyword>
<dbReference type="AlphaFoldDB" id="A0A067SHC4"/>
<gene>
    <name evidence="2" type="ORF">GALMADRAFT_144965</name>
</gene>
<name>A0A067SHC4_GALM3</name>
<feature type="compositionally biased region" description="Polar residues" evidence="1">
    <location>
        <begin position="205"/>
        <end position="250"/>
    </location>
</feature>
<dbReference type="HOGENOM" id="CLU_829110_0_0_1"/>
<proteinExistence type="predicted"/>
<sequence>MPDIPEDMKLLYLPSERNLDVTDIELEEFKVLIKNCESNGFRLPLQIALFISPIFLLIPVKLRSASWDREEILRFAKALGNQKPELLQRIEKEIWFSILEIAIGTKQPYTAMKVVLENLPWSEIEEMDDFTLEYFKPDPLSHSQLPSLGEVNLEGKVSKYWPRASSLQPLLRPQPSLPEPTVIPDTTEPAQEPVAEPEQEAGTTPMDNEQATTNPIPTTQDTSAPEQGLRKSSCNTNKRQLETTSESQPAEKNKKKPKPKPLRKRQPKPKPKPKSAQFIVESEVNLFPLQEDQKTFVRPSDIKMTFPDDKLVTQERPKIESSFLAFYHIGIQRVN</sequence>
<dbReference type="EMBL" id="KL142398">
    <property type="protein sequence ID" value="KDR70306.1"/>
    <property type="molecule type" value="Genomic_DNA"/>
</dbReference>
<feature type="compositionally biased region" description="Basic residues" evidence="1">
    <location>
        <begin position="253"/>
        <end position="273"/>
    </location>
</feature>
<evidence type="ECO:0000313" key="3">
    <source>
        <dbReference type="Proteomes" id="UP000027222"/>
    </source>
</evidence>
<feature type="region of interest" description="Disordered" evidence="1">
    <location>
        <begin position="169"/>
        <end position="276"/>
    </location>
</feature>
<protein>
    <submittedName>
        <fullName evidence="2">Uncharacterized protein</fullName>
    </submittedName>
</protein>
<evidence type="ECO:0000256" key="1">
    <source>
        <dbReference type="SAM" id="MobiDB-lite"/>
    </source>
</evidence>
<reference evidence="3" key="1">
    <citation type="journal article" date="2014" name="Proc. Natl. Acad. Sci. U.S.A.">
        <title>Extensive sampling of basidiomycete genomes demonstrates inadequacy of the white-rot/brown-rot paradigm for wood decay fungi.</title>
        <authorList>
            <person name="Riley R."/>
            <person name="Salamov A.A."/>
            <person name="Brown D.W."/>
            <person name="Nagy L.G."/>
            <person name="Floudas D."/>
            <person name="Held B.W."/>
            <person name="Levasseur A."/>
            <person name="Lombard V."/>
            <person name="Morin E."/>
            <person name="Otillar R."/>
            <person name="Lindquist E.A."/>
            <person name="Sun H."/>
            <person name="LaButti K.M."/>
            <person name="Schmutz J."/>
            <person name="Jabbour D."/>
            <person name="Luo H."/>
            <person name="Baker S.E."/>
            <person name="Pisabarro A.G."/>
            <person name="Walton J.D."/>
            <person name="Blanchette R.A."/>
            <person name="Henrissat B."/>
            <person name="Martin F."/>
            <person name="Cullen D."/>
            <person name="Hibbett D.S."/>
            <person name="Grigoriev I.V."/>
        </authorList>
    </citation>
    <scope>NUCLEOTIDE SEQUENCE [LARGE SCALE GENOMIC DNA]</scope>
    <source>
        <strain evidence="3">CBS 339.88</strain>
    </source>
</reference>
<accession>A0A067SHC4</accession>
<dbReference type="OrthoDB" id="3070967at2759"/>
<evidence type="ECO:0000313" key="2">
    <source>
        <dbReference type="EMBL" id="KDR70306.1"/>
    </source>
</evidence>